<dbReference type="EMBL" id="KX774321">
    <property type="protein sequence ID" value="AOZ63707.1"/>
    <property type="molecule type" value="Genomic_DNA"/>
</dbReference>
<protein>
    <submittedName>
        <fullName evidence="1">Uncharacterized protein</fullName>
    </submittedName>
</protein>
<dbReference type="Proteomes" id="UP000224902">
    <property type="component" value="Segment"/>
</dbReference>
<reference evidence="2" key="1">
    <citation type="submission" date="2016-08" db="EMBL/GenBank/DDBJ databases">
        <authorList>
            <person name="Seilhamer J.J."/>
        </authorList>
    </citation>
    <scope>NUCLEOTIDE SEQUENCE [LARGE SCALE GENOMIC DNA]</scope>
</reference>
<accession>A0A1I9SAA1</accession>
<name>A0A1I9SAA1_9CAUD</name>
<proteinExistence type="predicted"/>
<keyword evidence="2" id="KW-1185">Reference proteome</keyword>
<organism evidence="1 2">
    <name type="scientific">Rhodococcus phage Weasels2</name>
    <dbReference type="NCBI Taxonomy" id="1897437"/>
    <lineage>
        <taxon>Viruses</taxon>
        <taxon>Duplodnaviria</taxon>
        <taxon>Heunggongvirae</taxon>
        <taxon>Uroviricota</taxon>
        <taxon>Caudoviricetes</taxon>
        <taxon>Weaselvirus</taxon>
        <taxon>Weaselvirus weasel</taxon>
    </lineage>
</organism>
<evidence type="ECO:0000313" key="2">
    <source>
        <dbReference type="Proteomes" id="UP000224902"/>
    </source>
</evidence>
<gene>
    <name evidence="1" type="ORF">SEA_WEASELS2_118</name>
</gene>
<sequence length="108" mass="12837">MNKYSPINKYEELTPDAQYPYALVCWHYGDQITYRKRPQAKAMLGRHMFKASSWDNTAKTPFGIRKFKLFKLEADGRFHLIFDDQSPLGFAYRHGDISEEELKKEINW</sequence>
<evidence type="ECO:0000313" key="1">
    <source>
        <dbReference type="EMBL" id="AOZ63707.1"/>
    </source>
</evidence>